<dbReference type="Gene3D" id="3.40.50.150">
    <property type="entry name" value="Vaccinia Virus protein VP39"/>
    <property type="match status" value="1"/>
</dbReference>
<keyword evidence="4 10" id="KW-0489">Methyltransferase</keyword>
<dbReference type="Proteomes" id="UP000322976">
    <property type="component" value="Unassembled WGS sequence"/>
</dbReference>
<dbReference type="InterPro" id="IPR002478">
    <property type="entry name" value="PUA"/>
</dbReference>
<comment type="caution">
    <text evidence="10">The sequence shown here is derived from an EMBL/GenBank/DDBJ whole genome shotgun (WGS) entry which is preliminary data.</text>
</comment>
<evidence type="ECO:0000256" key="3">
    <source>
        <dbReference type="ARBA" id="ARBA00022552"/>
    </source>
</evidence>
<dbReference type="GO" id="GO:0003723">
    <property type="term" value="F:RNA binding"/>
    <property type="evidence" value="ECO:0007669"/>
    <property type="project" value="UniProtKB-KW"/>
</dbReference>
<dbReference type="GO" id="GO:0032259">
    <property type="term" value="P:methylation"/>
    <property type="evidence" value="ECO:0007669"/>
    <property type="project" value="UniProtKB-KW"/>
</dbReference>
<evidence type="ECO:0000256" key="4">
    <source>
        <dbReference type="ARBA" id="ARBA00022603"/>
    </source>
</evidence>
<dbReference type="SMART" id="SM00359">
    <property type="entry name" value="PUA"/>
    <property type="match status" value="1"/>
</dbReference>
<evidence type="ECO:0000256" key="8">
    <source>
        <dbReference type="ARBA" id="ARBA00038091"/>
    </source>
</evidence>
<accession>A0A5D8QGX7</accession>
<evidence type="ECO:0000313" key="11">
    <source>
        <dbReference type="Proteomes" id="UP000322976"/>
    </source>
</evidence>
<dbReference type="Pfam" id="PF17785">
    <property type="entry name" value="PUA_3"/>
    <property type="match status" value="1"/>
</dbReference>
<evidence type="ECO:0000256" key="1">
    <source>
        <dbReference type="ARBA" id="ARBA00004496"/>
    </source>
</evidence>
<dbReference type="PANTHER" id="PTHR42873">
    <property type="entry name" value="RIBOSOMAL RNA LARGE SUBUNIT METHYLTRANSFERASE"/>
    <property type="match status" value="1"/>
</dbReference>
<dbReference type="InterPro" id="IPR029063">
    <property type="entry name" value="SAM-dependent_MTases_sf"/>
</dbReference>
<keyword evidence="7" id="KW-0694">RNA-binding</keyword>
<evidence type="ECO:0000259" key="9">
    <source>
        <dbReference type="SMART" id="SM00359"/>
    </source>
</evidence>
<gene>
    <name evidence="10" type="ORF">FWJ32_00620</name>
</gene>
<dbReference type="GO" id="GO:0005737">
    <property type="term" value="C:cytoplasm"/>
    <property type="evidence" value="ECO:0007669"/>
    <property type="project" value="UniProtKB-SubCell"/>
</dbReference>
<evidence type="ECO:0000256" key="5">
    <source>
        <dbReference type="ARBA" id="ARBA00022679"/>
    </source>
</evidence>
<evidence type="ECO:0000256" key="2">
    <source>
        <dbReference type="ARBA" id="ARBA00022490"/>
    </source>
</evidence>
<dbReference type="InterPro" id="IPR036974">
    <property type="entry name" value="PUA_sf"/>
</dbReference>
<dbReference type="InterPro" id="IPR019614">
    <property type="entry name" value="SAM-dep_methyl-trfase"/>
</dbReference>
<sequence length="390" mass="44477">MAKLYLKRINIDRILNGHPWIFDNEISLVEGEYSPGDVVEVYDYKKKFIGKGFISPKSKIRIRLLTRNKDENIDENFIRNKVVEACEYRKRIMDISSCRLIYGEADGLPGLIVDKFGDYLVLQSLTIGIEKFKQVVVDVLIDIIAPKGIYERNDVPVRELEGIKQQSGYLYGSFDPMQQFEENGLKFWVDMKNGQKTGYFLDQKENRMSIKSFVQGANVLDCFCNTGSFSVHAAFFGAASVMGIDISPNVLEIAKKNAELNNVSEICTFKEANVFDMLKEYDEEGKKYDVIILDPPAFTKSSKTVGNAYRGYKEINLRAMKLLPPGGILITSSCSQHINREEFLNIIVDAARDTKRKLRLIEFRGQAKDHPILPASRETNYLKFAILEVR</sequence>
<dbReference type="AlphaFoldDB" id="A0A5D8QGX7"/>
<dbReference type="InterPro" id="IPR015947">
    <property type="entry name" value="PUA-like_sf"/>
</dbReference>
<dbReference type="CDD" id="cd02440">
    <property type="entry name" value="AdoMet_MTases"/>
    <property type="match status" value="1"/>
</dbReference>
<organism evidence="10 11">
    <name type="scientific">Calorimonas adulescens</name>
    <dbReference type="NCBI Taxonomy" id="2606906"/>
    <lineage>
        <taxon>Bacteria</taxon>
        <taxon>Bacillati</taxon>
        <taxon>Bacillota</taxon>
        <taxon>Clostridia</taxon>
        <taxon>Thermoanaerobacterales</taxon>
        <taxon>Thermoanaerobacteraceae</taxon>
        <taxon>Calorimonas</taxon>
    </lineage>
</organism>
<dbReference type="SUPFAM" id="SSF88697">
    <property type="entry name" value="PUA domain-like"/>
    <property type="match status" value="1"/>
</dbReference>
<dbReference type="Gene3D" id="3.30.750.80">
    <property type="entry name" value="RNA methyltransferase domain (HRMD) like"/>
    <property type="match status" value="1"/>
</dbReference>
<comment type="similarity">
    <text evidence="8">Belongs to the methyltransferase superfamily. RlmI family.</text>
</comment>
<evidence type="ECO:0000256" key="6">
    <source>
        <dbReference type="ARBA" id="ARBA00022691"/>
    </source>
</evidence>
<evidence type="ECO:0000256" key="7">
    <source>
        <dbReference type="ARBA" id="ARBA00022884"/>
    </source>
</evidence>
<evidence type="ECO:0000313" key="10">
    <source>
        <dbReference type="EMBL" id="TZE83424.1"/>
    </source>
</evidence>
<keyword evidence="2" id="KW-0963">Cytoplasm</keyword>
<dbReference type="CDD" id="cd21153">
    <property type="entry name" value="PUA_RlmI"/>
    <property type="match status" value="1"/>
</dbReference>
<name>A0A5D8QGX7_9THEO</name>
<dbReference type="CDD" id="cd11572">
    <property type="entry name" value="RlmI_M_like"/>
    <property type="match status" value="1"/>
</dbReference>
<comment type="subcellular location">
    <subcellularLocation>
        <location evidence="1">Cytoplasm</location>
    </subcellularLocation>
</comment>
<dbReference type="GO" id="GO:0008168">
    <property type="term" value="F:methyltransferase activity"/>
    <property type="evidence" value="ECO:0007669"/>
    <property type="project" value="UniProtKB-KW"/>
</dbReference>
<keyword evidence="3" id="KW-0698">rRNA processing</keyword>
<dbReference type="PANTHER" id="PTHR42873:SF1">
    <property type="entry name" value="S-ADENOSYLMETHIONINE-DEPENDENT METHYLTRANSFERASE DOMAIN-CONTAINING PROTEIN"/>
    <property type="match status" value="1"/>
</dbReference>
<keyword evidence="6" id="KW-0949">S-adenosyl-L-methionine</keyword>
<protein>
    <submittedName>
        <fullName evidence="10">Class I SAM-dependent rRNA methyltransferase</fullName>
    </submittedName>
</protein>
<proteinExistence type="inferred from homology"/>
<reference evidence="10 11" key="1">
    <citation type="submission" date="2019-08" db="EMBL/GenBank/DDBJ databases">
        <title>Calorimonas adulescens gen. nov., sp. nov., an anaerobic thermophilic bacterium from Sakhalin hot spring.</title>
        <authorList>
            <person name="Khomyakova M.A."/>
            <person name="Merkel A.Y."/>
            <person name="Novikov A."/>
            <person name="Bonch-Osmolovskaya E.A."/>
            <person name="Slobodkin A.I."/>
        </authorList>
    </citation>
    <scope>NUCLEOTIDE SEQUENCE [LARGE SCALE GENOMIC DNA]</scope>
    <source>
        <strain evidence="10 11">A05MB</strain>
    </source>
</reference>
<dbReference type="InterPro" id="IPR041532">
    <property type="entry name" value="RlmI-like_PUA"/>
</dbReference>
<dbReference type="PROSITE" id="PS50890">
    <property type="entry name" value="PUA"/>
    <property type="match status" value="1"/>
</dbReference>
<keyword evidence="11" id="KW-1185">Reference proteome</keyword>
<keyword evidence="5 10" id="KW-0808">Transferase</keyword>
<dbReference type="SUPFAM" id="SSF53335">
    <property type="entry name" value="S-adenosyl-L-methionine-dependent methyltransferases"/>
    <property type="match status" value="1"/>
</dbReference>
<dbReference type="Pfam" id="PF10672">
    <property type="entry name" value="Methyltrans_SAM"/>
    <property type="match status" value="1"/>
</dbReference>
<dbReference type="Gene3D" id="2.30.130.10">
    <property type="entry name" value="PUA domain"/>
    <property type="match status" value="1"/>
</dbReference>
<dbReference type="GO" id="GO:0006364">
    <property type="term" value="P:rRNA processing"/>
    <property type="evidence" value="ECO:0007669"/>
    <property type="project" value="UniProtKB-KW"/>
</dbReference>
<feature type="domain" description="PUA" evidence="9">
    <location>
        <begin position="2"/>
        <end position="87"/>
    </location>
</feature>
<dbReference type="RefSeq" id="WP_149544042.1">
    <property type="nucleotide sequence ID" value="NZ_VTPS01000001.1"/>
</dbReference>
<dbReference type="EMBL" id="VTPS01000001">
    <property type="protein sequence ID" value="TZE83424.1"/>
    <property type="molecule type" value="Genomic_DNA"/>
</dbReference>